<evidence type="ECO:0000313" key="2">
    <source>
        <dbReference type="Proteomes" id="UP000186469"/>
    </source>
</evidence>
<name>A0A1M7TEI8_9BACT</name>
<proteinExistence type="predicted"/>
<keyword evidence="2" id="KW-1185">Reference proteome</keyword>
<dbReference type="OrthoDB" id="5518730at2"/>
<dbReference type="AlphaFoldDB" id="A0A1M7TEI8"/>
<accession>A0A1M7TEI8</accession>
<sequence>MSISLEQIQIIQAGQADTQKKPVLQQSEEFSNLLASKLDVKNTKASTLLAPPPGSGLGLATDASGIPLQTEAVLKTLSPVDAEAEQEKLLLSNMTKGVNDLIDGFERYTNSLNNNSESLKNAHSLLQDLSNGVKTLRLDTQNLSTKNPSMENILNELDVLATTERFKFNRGDYL</sequence>
<protein>
    <submittedName>
        <fullName evidence="1">Uncharacterized protein</fullName>
    </submittedName>
</protein>
<evidence type="ECO:0000313" key="1">
    <source>
        <dbReference type="EMBL" id="SHN69194.1"/>
    </source>
</evidence>
<reference evidence="1 2" key="1">
    <citation type="submission" date="2016-12" db="EMBL/GenBank/DDBJ databases">
        <authorList>
            <person name="Song W.-J."/>
            <person name="Kurnit D.M."/>
        </authorList>
    </citation>
    <scope>NUCLEOTIDE SEQUENCE [LARGE SCALE GENOMIC DNA]</scope>
    <source>
        <strain evidence="1 2">DSM 11393</strain>
    </source>
</reference>
<dbReference type="RefSeq" id="WP_072697605.1">
    <property type="nucleotide sequence ID" value="NZ_FRDI01000011.1"/>
</dbReference>
<dbReference type="Proteomes" id="UP000186469">
    <property type="component" value="Unassembled WGS sequence"/>
</dbReference>
<dbReference type="EMBL" id="FRDI01000011">
    <property type="protein sequence ID" value="SHN69194.1"/>
    <property type="molecule type" value="Genomic_DNA"/>
</dbReference>
<organism evidence="1 2">
    <name type="scientific">Desulfovibrio litoralis DSM 11393</name>
    <dbReference type="NCBI Taxonomy" id="1121455"/>
    <lineage>
        <taxon>Bacteria</taxon>
        <taxon>Pseudomonadati</taxon>
        <taxon>Thermodesulfobacteriota</taxon>
        <taxon>Desulfovibrionia</taxon>
        <taxon>Desulfovibrionales</taxon>
        <taxon>Desulfovibrionaceae</taxon>
        <taxon>Desulfovibrio</taxon>
    </lineage>
</organism>
<gene>
    <name evidence="1" type="ORF">SAMN02745728_01919</name>
</gene>